<evidence type="ECO:0000313" key="3">
    <source>
        <dbReference type="Proteomes" id="UP001359559"/>
    </source>
</evidence>
<evidence type="ECO:0000313" key="2">
    <source>
        <dbReference type="EMBL" id="KAK7270711.1"/>
    </source>
</evidence>
<dbReference type="PANTHER" id="PTHR33107">
    <property type="entry name" value="KUNITZ TRYPSIN INHIBITOR 2"/>
    <property type="match status" value="1"/>
</dbReference>
<sequence>MMKITLLTLFLILFVLSFKSLLEGANYPHQVVDTLGKKLRVGTNYSILHVPTTKCSSCGGYNGLVLAKAVANKTCPLDVLVVEGKQGQPLTFTPIHDQKNGAIIRISTDLNIEFSTQTSCLESNVWKIDHFDRSTRKWFVTTGGVLGNPSWKTISNWFKIEKYENDYKLVSCPTFCAYCRVQCRDIGVYEDQNGNKRLALTDIPYKVRFQRHKAR</sequence>
<keyword evidence="1" id="KW-0732">Signal</keyword>
<protein>
    <submittedName>
        <fullName evidence="2">Uncharacterized protein</fullName>
    </submittedName>
</protein>
<name>A0AAN9F8D4_CLITE</name>
<evidence type="ECO:0000256" key="1">
    <source>
        <dbReference type="SAM" id="SignalP"/>
    </source>
</evidence>
<dbReference type="EMBL" id="JAYKXN010000007">
    <property type="protein sequence ID" value="KAK7270711.1"/>
    <property type="molecule type" value="Genomic_DNA"/>
</dbReference>
<dbReference type="CDD" id="cd23375">
    <property type="entry name" value="beta-trefoil_STI_VvMLP-like"/>
    <property type="match status" value="1"/>
</dbReference>
<accession>A0AAN9F8D4</accession>
<dbReference type="InterPro" id="IPR002160">
    <property type="entry name" value="Prot_inh_Kunz-lg"/>
</dbReference>
<dbReference type="InterPro" id="IPR011065">
    <property type="entry name" value="Kunitz_inhibitor_STI-like_sf"/>
</dbReference>
<dbReference type="AlphaFoldDB" id="A0AAN9F8D4"/>
<dbReference type="PANTHER" id="PTHR33107:SF77">
    <property type="entry name" value="KUNITZ TYPE TRYPSIN INHIBITOR _ MIRACULIN"/>
    <property type="match status" value="1"/>
</dbReference>
<dbReference type="Proteomes" id="UP001359559">
    <property type="component" value="Unassembled WGS sequence"/>
</dbReference>
<proteinExistence type="predicted"/>
<dbReference type="Pfam" id="PF00197">
    <property type="entry name" value="Kunitz_legume"/>
    <property type="match status" value="1"/>
</dbReference>
<feature type="chain" id="PRO_5042914125" evidence="1">
    <location>
        <begin position="25"/>
        <end position="215"/>
    </location>
</feature>
<comment type="caution">
    <text evidence="2">The sequence shown here is derived from an EMBL/GenBank/DDBJ whole genome shotgun (WGS) entry which is preliminary data.</text>
</comment>
<dbReference type="Gene3D" id="2.80.10.50">
    <property type="match status" value="1"/>
</dbReference>
<dbReference type="SUPFAM" id="SSF50386">
    <property type="entry name" value="STI-like"/>
    <property type="match status" value="1"/>
</dbReference>
<gene>
    <name evidence="2" type="ORF">RJT34_26068</name>
</gene>
<dbReference type="GO" id="GO:0004866">
    <property type="term" value="F:endopeptidase inhibitor activity"/>
    <property type="evidence" value="ECO:0007669"/>
    <property type="project" value="InterPro"/>
</dbReference>
<organism evidence="2 3">
    <name type="scientific">Clitoria ternatea</name>
    <name type="common">Butterfly pea</name>
    <dbReference type="NCBI Taxonomy" id="43366"/>
    <lineage>
        <taxon>Eukaryota</taxon>
        <taxon>Viridiplantae</taxon>
        <taxon>Streptophyta</taxon>
        <taxon>Embryophyta</taxon>
        <taxon>Tracheophyta</taxon>
        <taxon>Spermatophyta</taxon>
        <taxon>Magnoliopsida</taxon>
        <taxon>eudicotyledons</taxon>
        <taxon>Gunneridae</taxon>
        <taxon>Pentapetalae</taxon>
        <taxon>rosids</taxon>
        <taxon>fabids</taxon>
        <taxon>Fabales</taxon>
        <taxon>Fabaceae</taxon>
        <taxon>Papilionoideae</taxon>
        <taxon>50 kb inversion clade</taxon>
        <taxon>NPAAA clade</taxon>
        <taxon>indigoferoid/millettioid clade</taxon>
        <taxon>Phaseoleae</taxon>
        <taxon>Clitoria</taxon>
    </lineage>
</organism>
<reference evidence="2 3" key="1">
    <citation type="submission" date="2024-01" db="EMBL/GenBank/DDBJ databases">
        <title>The genomes of 5 underutilized Papilionoideae crops provide insights into root nodulation and disease resistance.</title>
        <authorList>
            <person name="Yuan L."/>
        </authorList>
    </citation>
    <scope>NUCLEOTIDE SEQUENCE [LARGE SCALE GENOMIC DNA]</scope>
    <source>
        <strain evidence="2">LY-2023</strain>
        <tissue evidence="2">Leaf</tissue>
    </source>
</reference>
<feature type="signal peptide" evidence="1">
    <location>
        <begin position="1"/>
        <end position="24"/>
    </location>
</feature>
<keyword evidence="3" id="KW-1185">Reference proteome</keyword>
<dbReference type="SMART" id="SM00452">
    <property type="entry name" value="STI"/>
    <property type="match status" value="1"/>
</dbReference>